<evidence type="ECO:0000259" key="14">
    <source>
        <dbReference type="Pfam" id="PF00520"/>
    </source>
</evidence>
<keyword evidence="2" id="KW-0813">Transport</keyword>
<evidence type="ECO:0000256" key="6">
    <source>
        <dbReference type="ARBA" id="ARBA00022882"/>
    </source>
</evidence>
<name>A0ABP0I2N8_9DINO</name>
<reference evidence="15 16" key="1">
    <citation type="submission" date="2024-02" db="EMBL/GenBank/DDBJ databases">
        <authorList>
            <person name="Chen Y."/>
            <person name="Shah S."/>
            <person name="Dougan E. K."/>
            <person name="Thang M."/>
            <person name="Chan C."/>
        </authorList>
    </citation>
    <scope>NUCLEOTIDE SEQUENCE [LARGE SCALE GENOMIC DNA]</scope>
</reference>
<proteinExistence type="predicted"/>
<feature type="transmembrane region" description="Helical" evidence="13">
    <location>
        <begin position="724"/>
        <end position="748"/>
    </location>
</feature>
<evidence type="ECO:0000256" key="9">
    <source>
        <dbReference type="ARBA" id="ARBA00023065"/>
    </source>
</evidence>
<evidence type="ECO:0000256" key="10">
    <source>
        <dbReference type="ARBA" id="ARBA00023136"/>
    </source>
</evidence>
<dbReference type="EMBL" id="CAXAMM010002614">
    <property type="protein sequence ID" value="CAK8996841.1"/>
    <property type="molecule type" value="Genomic_DNA"/>
</dbReference>
<dbReference type="InterPro" id="IPR005821">
    <property type="entry name" value="Ion_trans_dom"/>
</dbReference>
<dbReference type="Gene3D" id="1.10.287.70">
    <property type="match status" value="2"/>
</dbReference>
<evidence type="ECO:0000256" key="11">
    <source>
        <dbReference type="ARBA" id="ARBA00023303"/>
    </source>
</evidence>
<evidence type="ECO:0000256" key="1">
    <source>
        <dbReference type="ARBA" id="ARBA00004141"/>
    </source>
</evidence>
<accession>A0ABP0I2N8</accession>
<comment type="subcellular location">
    <subcellularLocation>
        <location evidence="1">Membrane</location>
        <topology evidence="1">Multi-pass membrane protein</topology>
    </subcellularLocation>
</comment>
<sequence>MGDRHQTTIKVISGHHAAEVISNPKELDVSIGVQQEQLQMWLLQEETCLQQHLAQVEQLFEEVLEVTLPQRSSGKMRRSLLEEATGILPGAVVENRGDAARSPSRLPDTKTTPRVQEIRACGQADAVAATPDSSPELLQHFRWEAQRLNEWSLQHEEQWDQAYSRLKRLQSIHEAAKGKGDEVNPEAERPKITHCIPQQDEGSVCRRIFLLLDRTENYGLGTIISAFMVATILVSTAAFVMESVPDFQERPAKCFELFSSGRALTNEACEPVALEIFSYIEAICIVIFTVECLLRICTSFTEPKYGHSRLLRVLRYTRTTMNLIDLATVVPFYLGLILGDAVVALRVLRLMRVVRLLKLAKHHPGIQLCVEAMVESGLPLAILMFFNIIFGIIFAAAIFHFEGSEYSVDPKFTNSTFPTGVFVRKDPDGQDILTPFRSIPMALWWVFTTTTTVGYGDMAPTSHIGRAVGVLCFYVGIIFLALPIGVLSSNFEAAYARYLERKRKNAPKILEVAEQHLIPTQAKRISMFYELQRSNSVMTSRSAAVARKIFKVLNDPSSSCAARWASYLLTSVILLTAVTMICESMPEFRFVPDACQEILTVENCRPRPADAFYYIEFVSIIIFTIDYILRVCTANSMSPAELGVQYVGEEGVGAIRATWRYTTQWLNLVDLCAIVPFYLEMAGLQLGSSAVIRVLRLIRIFRLLKSPKMRNCVDMIVDIVKDALPGILSVFSLTFLVCVLLASCIYFAEGTTYSVEHFQEMYPYGVYIRPTKLGYEMEVTPFRSIFHSFWWFFTTATTVGYGDDFPTTAMGRVIAVFTFYAGVVLVAIMLTIVGGAFQNHYPRFKRWMEQENRRQAMEAEKEVVIGKTRPED</sequence>
<dbReference type="GO" id="GO:0034220">
    <property type="term" value="P:monoatomic ion transmembrane transport"/>
    <property type="evidence" value="ECO:0007669"/>
    <property type="project" value="UniProtKB-KW"/>
</dbReference>
<evidence type="ECO:0000256" key="5">
    <source>
        <dbReference type="ARBA" id="ARBA00022826"/>
    </source>
</evidence>
<evidence type="ECO:0000313" key="16">
    <source>
        <dbReference type="Proteomes" id="UP001642464"/>
    </source>
</evidence>
<dbReference type="Proteomes" id="UP001642464">
    <property type="component" value="Unassembled WGS sequence"/>
</dbReference>
<dbReference type="PANTHER" id="PTHR11537">
    <property type="entry name" value="VOLTAGE-GATED POTASSIUM CHANNEL"/>
    <property type="match status" value="1"/>
</dbReference>
<keyword evidence="3" id="KW-0633">Potassium transport</keyword>
<dbReference type="Gene3D" id="1.20.120.350">
    <property type="entry name" value="Voltage-gated potassium channels. Chain C"/>
    <property type="match status" value="2"/>
</dbReference>
<evidence type="ECO:0000313" key="15">
    <source>
        <dbReference type="EMBL" id="CAK8996841.1"/>
    </source>
</evidence>
<evidence type="ECO:0000256" key="4">
    <source>
        <dbReference type="ARBA" id="ARBA00022692"/>
    </source>
</evidence>
<dbReference type="InterPro" id="IPR003280">
    <property type="entry name" value="2pore_dom_K_chnl"/>
</dbReference>
<evidence type="ECO:0000256" key="12">
    <source>
        <dbReference type="SAM" id="MobiDB-lite"/>
    </source>
</evidence>
<dbReference type="PRINTS" id="PR00169">
    <property type="entry name" value="KCHANNEL"/>
</dbReference>
<feature type="transmembrane region" description="Helical" evidence="13">
    <location>
        <begin position="813"/>
        <end position="837"/>
    </location>
</feature>
<keyword evidence="7" id="KW-0630">Potassium</keyword>
<dbReference type="InterPro" id="IPR028325">
    <property type="entry name" value="VG_K_chnl"/>
</dbReference>
<keyword evidence="4 13" id="KW-0812">Transmembrane</keyword>
<keyword evidence="16" id="KW-1185">Reference proteome</keyword>
<evidence type="ECO:0000256" key="7">
    <source>
        <dbReference type="ARBA" id="ARBA00022958"/>
    </source>
</evidence>
<dbReference type="PANTHER" id="PTHR11537:SF254">
    <property type="entry name" value="POTASSIUM VOLTAGE-GATED CHANNEL PROTEIN SHAB"/>
    <property type="match status" value="1"/>
</dbReference>
<dbReference type="Pfam" id="PF00520">
    <property type="entry name" value="Ion_trans"/>
    <property type="match status" value="2"/>
</dbReference>
<evidence type="ECO:0000256" key="2">
    <source>
        <dbReference type="ARBA" id="ARBA00022448"/>
    </source>
</evidence>
<organism evidence="15 16">
    <name type="scientific">Durusdinium trenchii</name>
    <dbReference type="NCBI Taxonomy" id="1381693"/>
    <lineage>
        <taxon>Eukaryota</taxon>
        <taxon>Sar</taxon>
        <taxon>Alveolata</taxon>
        <taxon>Dinophyceae</taxon>
        <taxon>Suessiales</taxon>
        <taxon>Symbiodiniaceae</taxon>
        <taxon>Durusdinium</taxon>
    </lineage>
</organism>
<keyword evidence="8 13" id="KW-1133">Transmembrane helix</keyword>
<feature type="transmembrane region" description="Helical" evidence="13">
    <location>
        <begin position="611"/>
        <end position="629"/>
    </location>
</feature>
<feature type="transmembrane region" description="Helical" evidence="13">
    <location>
        <begin position="218"/>
        <end position="241"/>
    </location>
</feature>
<feature type="region of interest" description="Disordered" evidence="12">
    <location>
        <begin position="92"/>
        <end position="114"/>
    </location>
</feature>
<keyword evidence="10 13" id="KW-0472">Membrane</keyword>
<feature type="transmembrane region" description="Helical" evidence="13">
    <location>
        <begin position="322"/>
        <end position="348"/>
    </location>
</feature>
<protein>
    <submittedName>
        <fullName evidence="15">Potassium voltage-gated channel subfamily A member 2 (Shaker-related potassium channel tsha1) (Trout shaker 1) (Voltage-gated potassium channel subunit Kv1.2)</fullName>
    </submittedName>
</protein>
<dbReference type="InterPro" id="IPR027359">
    <property type="entry name" value="Volt_channel_dom_sf"/>
</dbReference>
<keyword evidence="11 15" id="KW-0407">Ion channel</keyword>
<feature type="transmembrane region" description="Helical" evidence="13">
    <location>
        <begin position="564"/>
        <end position="582"/>
    </location>
</feature>
<keyword evidence="6" id="KW-0851">Voltage-gated channel</keyword>
<evidence type="ECO:0000256" key="3">
    <source>
        <dbReference type="ARBA" id="ARBA00022538"/>
    </source>
</evidence>
<gene>
    <name evidence="15" type="ORF">SCF082_LOCUS4956</name>
</gene>
<feature type="domain" description="Ion transport" evidence="14">
    <location>
        <begin position="223"/>
        <end position="497"/>
    </location>
</feature>
<dbReference type="SUPFAM" id="SSF81324">
    <property type="entry name" value="Voltage-gated potassium channels"/>
    <property type="match status" value="2"/>
</dbReference>
<feature type="transmembrane region" description="Helical" evidence="13">
    <location>
        <begin position="467"/>
        <end position="487"/>
    </location>
</feature>
<feature type="domain" description="Ion transport" evidence="14">
    <location>
        <begin position="563"/>
        <end position="841"/>
    </location>
</feature>
<dbReference type="PRINTS" id="PR01333">
    <property type="entry name" value="2POREKCHANEL"/>
</dbReference>
<evidence type="ECO:0000256" key="13">
    <source>
        <dbReference type="SAM" id="Phobius"/>
    </source>
</evidence>
<keyword evidence="9" id="KW-0406">Ion transport</keyword>
<feature type="transmembrane region" description="Helical" evidence="13">
    <location>
        <begin position="380"/>
        <end position="401"/>
    </location>
</feature>
<evidence type="ECO:0000256" key="8">
    <source>
        <dbReference type="ARBA" id="ARBA00022989"/>
    </source>
</evidence>
<comment type="caution">
    <text evidence="15">The sequence shown here is derived from an EMBL/GenBank/DDBJ whole genome shotgun (WGS) entry which is preliminary data.</text>
</comment>
<keyword evidence="5" id="KW-0631">Potassium channel</keyword>